<feature type="domain" description="SET" evidence="8">
    <location>
        <begin position="83"/>
        <end position="209"/>
    </location>
</feature>
<reference evidence="11 12" key="1">
    <citation type="journal article" date="2016" name="Fungal Biol.">
        <title>The genome of Xylona heveae provides a window into fungal endophytism.</title>
        <authorList>
            <person name="Gazis R."/>
            <person name="Kuo A."/>
            <person name="Riley R."/>
            <person name="LaButti K."/>
            <person name="Lipzen A."/>
            <person name="Lin J."/>
            <person name="Amirebrahimi M."/>
            <person name="Hesse C.N."/>
            <person name="Spatafora J.W."/>
            <person name="Henrissat B."/>
            <person name="Hainaut M."/>
            <person name="Grigoriev I.V."/>
            <person name="Hibbett D.S."/>
        </authorList>
    </citation>
    <scope>NUCLEOTIDE SEQUENCE [LARGE SCALE GENOMIC DNA]</scope>
    <source>
        <strain evidence="11 12">TC161</strain>
    </source>
</reference>
<dbReference type="Gene3D" id="2.170.270.10">
    <property type="entry name" value="SET domain"/>
    <property type="match status" value="1"/>
</dbReference>
<evidence type="ECO:0000256" key="6">
    <source>
        <dbReference type="ARBA" id="ARBA00022723"/>
    </source>
</evidence>
<dbReference type="SMART" id="SM00317">
    <property type="entry name" value="SET"/>
    <property type="match status" value="1"/>
</dbReference>
<dbReference type="SUPFAM" id="SSF82199">
    <property type="entry name" value="SET domain"/>
    <property type="match status" value="1"/>
</dbReference>
<dbReference type="STRING" id="1328760.A0A165JL80"/>
<dbReference type="EMBL" id="KV407454">
    <property type="protein sequence ID" value="KZF26378.1"/>
    <property type="molecule type" value="Genomic_DNA"/>
</dbReference>
<dbReference type="GO" id="GO:0042054">
    <property type="term" value="F:histone methyltransferase activity"/>
    <property type="evidence" value="ECO:0007669"/>
    <property type="project" value="InterPro"/>
</dbReference>
<dbReference type="OMA" id="DGRQCCL"/>
<dbReference type="OrthoDB" id="308383at2759"/>
<accession>A0A165JL80</accession>
<organism evidence="11 12">
    <name type="scientific">Xylona heveae (strain CBS 132557 / TC161)</name>
    <dbReference type="NCBI Taxonomy" id="1328760"/>
    <lineage>
        <taxon>Eukaryota</taxon>
        <taxon>Fungi</taxon>
        <taxon>Dikarya</taxon>
        <taxon>Ascomycota</taxon>
        <taxon>Pezizomycotina</taxon>
        <taxon>Xylonomycetes</taxon>
        <taxon>Xylonales</taxon>
        <taxon>Xylonaceae</taxon>
        <taxon>Xylona</taxon>
    </lineage>
</organism>
<dbReference type="InParanoid" id="A0A165JL80"/>
<keyword evidence="7" id="KW-0862">Zinc</keyword>
<dbReference type="GO" id="GO:0008270">
    <property type="term" value="F:zinc ion binding"/>
    <property type="evidence" value="ECO:0007669"/>
    <property type="project" value="InterPro"/>
</dbReference>
<dbReference type="Proteomes" id="UP000076632">
    <property type="component" value="Unassembled WGS sequence"/>
</dbReference>
<evidence type="ECO:0000256" key="3">
    <source>
        <dbReference type="ARBA" id="ARBA00022603"/>
    </source>
</evidence>
<evidence type="ECO:0000256" key="5">
    <source>
        <dbReference type="ARBA" id="ARBA00022691"/>
    </source>
</evidence>
<dbReference type="GO" id="GO:0005634">
    <property type="term" value="C:nucleus"/>
    <property type="evidence" value="ECO:0007669"/>
    <property type="project" value="InterPro"/>
</dbReference>
<proteinExistence type="predicted"/>
<dbReference type="PROSITE" id="PS50868">
    <property type="entry name" value="POST_SET"/>
    <property type="match status" value="1"/>
</dbReference>
<feature type="domain" description="Pre-SET" evidence="9">
    <location>
        <begin position="2"/>
        <end position="80"/>
    </location>
</feature>
<keyword evidence="12" id="KW-1185">Reference proteome</keyword>
<keyword evidence="2" id="KW-0158">Chromosome</keyword>
<evidence type="ECO:0000256" key="7">
    <source>
        <dbReference type="ARBA" id="ARBA00022833"/>
    </source>
</evidence>
<keyword evidence="6" id="KW-0479">Metal-binding</keyword>
<dbReference type="RefSeq" id="XP_018191933.1">
    <property type="nucleotide sequence ID" value="XM_018330408.1"/>
</dbReference>
<dbReference type="PROSITE" id="PS50280">
    <property type="entry name" value="SET"/>
    <property type="match status" value="1"/>
</dbReference>
<dbReference type="InterPro" id="IPR050973">
    <property type="entry name" value="H3K9_Histone-Lys_N-MTase"/>
</dbReference>
<evidence type="ECO:0000313" key="11">
    <source>
        <dbReference type="EMBL" id="KZF26378.1"/>
    </source>
</evidence>
<dbReference type="Pfam" id="PF05033">
    <property type="entry name" value="Pre-SET"/>
    <property type="match status" value="1"/>
</dbReference>
<dbReference type="PANTHER" id="PTHR46223">
    <property type="entry name" value="HISTONE-LYSINE N-METHYLTRANSFERASE SUV39H"/>
    <property type="match status" value="1"/>
</dbReference>
<evidence type="ECO:0000256" key="1">
    <source>
        <dbReference type="ARBA" id="ARBA00004286"/>
    </source>
</evidence>
<gene>
    <name evidence="11" type="ORF">L228DRAFT_226192</name>
</gene>
<comment type="subcellular location">
    <subcellularLocation>
        <location evidence="1">Chromosome</location>
    </subcellularLocation>
</comment>
<dbReference type="SMART" id="SM00508">
    <property type="entry name" value="PostSET"/>
    <property type="match status" value="1"/>
</dbReference>
<dbReference type="InterPro" id="IPR046341">
    <property type="entry name" value="SET_dom_sf"/>
</dbReference>
<keyword evidence="5" id="KW-0949">S-adenosyl-L-methionine</keyword>
<evidence type="ECO:0000313" key="12">
    <source>
        <dbReference type="Proteomes" id="UP000076632"/>
    </source>
</evidence>
<evidence type="ECO:0000259" key="10">
    <source>
        <dbReference type="PROSITE" id="PS50868"/>
    </source>
</evidence>
<evidence type="ECO:0000259" key="8">
    <source>
        <dbReference type="PROSITE" id="PS50280"/>
    </source>
</evidence>
<keyword evidence="4" id="KW-0808">Transferase</keyword>
<dbReference type="InterPro" id="IPR003616">
    <property type="entry name" value="Post-SET_dom"/>
</dbReference>
<dbReference type="PROSITE" id="PS50867">
    <property type="entry name" value="PRE_SET"/>
    <property type="match status" value="1"/>
</dbReference>
<name>A0A165JL80_XYLHT</name>
<evidence type="ECO:0000259" key="9">
    <source>
        <dbReference type="PROSITE" id="PS50867"/>
    </source>
</evidence>
<dbReference type="GO" id="GO:0032259">
    <property type="term" value="P:methylation"/>
    <property type="evidence" value="ECO:0007669"/>
    <property type="project" value="UniProtKB-KW"/>
</dbReference>
<protein>
    <submittedName>
        <fullName evidence="11">SET domain-containing protein</fullName>
    </submittedName>
</protein>
<dbReference type="GeneID" id="28895545"/>
<dbReference type="InterPro" id="IPR007728">
    <property type="entry name" value="Pre-SET_dom"/>
</dbReference>
<evidence type="ECO:0000256" key="2">
    <source>
        <dbReference type="ARBA" id="ARBA00022454"/>
    </source>
</evidence>
<feature type="domain" description="Post-SET" evidence="10">
    <location>
        <begin position="225"/>
        <end position="241"/>
    </location>
</feature>
<dbReference type="AlphaFoldDB" id="A0A165JL80"/>
<dbReference type="GO" id="GO:0005694">
    <property type="term" value="C:chromosome"/>
    <property type="evidence" value="ECO:0007669"/>
    <property type="project" value="UniProtKB-SubCell"/>
</dbReference>
<dbReference type="PANTHER" id="PTHR46223:SF3">
    <property type="entry name" value="HISTONE-LYSINE N-METHYLTRANSFERASE SET-23"/>
    <property type="match status" value="1"/>
</dbReference>
<sequence length="241" mass="27340">MAGCSCTPNSGGRHMGCERPKDCSCLSNMDVQERFYAYYAEGPRKGFLVPKQLRSSAAIFECNKFCNCGPGCKNRVVQHGRKVPLEIFPTEDRGWGLRCTENLRKGQFVDTYKGEIITDEEAERRDRARVLKDVYTFALDKFERGEDDPLYVIDGEFAGGPTRFINHSCDPNLRIYAVSLNHYSPSLYELAFFAIKDIPENTELTFDYIGREASSTIPHGSHEGERLQCFCKSSSCRGYLF</sequence>
<evidence type="ECO:0000256" key="4">
    <source>
        <dbReference type="ARBA" id="ARBA00022679"/>
    </source>
</evidence>
<dbReference type="Pfam" id="PF00856">
    <property type="entry name" value="SET"/>
    <property type="match status" value="1"/>
</dbReference>
<keyword evidence="3" id="KW-0489">Methyltransferase</keyword>
<dbReference type="InterPro" id="IPR001214">
    <property type="entry name" value="SET_dom"/>
</dbReference>